<accession>A0A8H5KFD0</accession>
<feature type="region of interest" description="Disordered" evidence="1">
    <location>
        <begin position="125"/>
        <end position="185"/>
    </location>
</feature>
<name>A0A8H5KFD0_9HYPO</name>
<evidence type="ECO:0000313" key="2">
    <source>
        <dbReference type="EMBL" id="KAF5572308.1"/>
    </source>
</evidence>
<feature type="compositionally biased region" description="Gly residues" evidence="1">
    <location>
        <begin position="164"/>
        <end position="177"/>
    </location>
</feature>
<dbReference type="AlphaFoldDB" id="A0A8H5KFD0"/>
<comment type="caution">
    <text evidence="2">The sequence shown here is derived from an EMBL/GenBank/DDBJ whole genome shotgun (WGS) entry which is preliminary data.</text>
</comment>
<gene>
    <name evidence="2" type="ORF">FPANT_13200</name>
</gene>
<evidence type="ECO:0000313" key="3">
    <source>
        <dbReference type="Proteomes" id="UP000544095"/>
    </source>
</evidence>
<keyword evidence="3" id="KW-1185">Reference proteome</keyword>
<dbReference type="Proteomes" id="UP000544095">
    <property type="component" value="Unassembled WGS sequence"/>
</dbReference>
<organism evidence="2 3">
    <name type="scientific">Fusarium pseudoanthophilum</name>
    <dbReference type="NCBI Taxonomy" id="48495"/>
    <lineage>
        <taxon>Eukaryota</taxon>
        <taxon>Fungi</taxon>
        <taxon>Dikarya</taxon>
        <taxon>Ascomycota</taxon>
        <taxon>Pezizomycotina</taxon>
        <taxon>Sordariomycetes</taxon>
        <taxon>Hypocreomycetidae</taxon>
        <taxon>Hypocreales</taxon>
        <taxon>Nectriaceae</taxon>
        <taxon>Fusarium</taxon>
        <taxon>Fusarium fujikuroi species complex</taxon>
    </lineage>
</organism>
<reference evidence="2 3" key="1">
    <citation type="submission" date="2020-05" db="EMBL/GenBank/DDBJ databases">
        <title>Identification and distribution of gene clusters putatively required for synthesis of sphingolipid metabolism inhibitors in phylogenetically diverse species of the filamentous fungus Fusarium.</title>
        <authorList>
            <person name="Kim H.-S."/>
            <person name="Busman M."/>
            <person name="Brown D.W."/>
            <person name="Divon H."/>
            <person name="Uhlig S."/>
            <person name="Proctor R.H."/>
        </authorList>
    </citation>
    <scope>NUCLEOTIDE SEQUENCE [LARGE SCALE GENOMIC DNA]</scope>
    <source>
        <strain evidence="2 3">NRRL 25211</strain>
    </source>
</reference>
<evidence type="ECO:0000256" key="1">
    <source>
        <dbReference type="SAM" id="MobiDB-lite"/>
    </source>
</evidence>
<proteinExistence type="predicted"/>
<sequence>MSIQPPSRVFIMSAHSDPIGDAIADFFVNFHHRRDSPPGQPTAQFGHIKTPPYRLEPGMRRRIQDVFHAEKHLLFVVPDIEFEVSSGYLSNGHTAVEIMTYHELSTFRGGWFRSIVLAVYRRNRRDDPLSRGPQRQVEGLNLGQPVTQQQGHSSAPRGKRSGQRGRGGYSGVGGRGSGSMNWNQSQHVPDTAYECSTTAWMTRVCAADGFVATKLTPSGLGGGFGNNWHTSTADKGLWIHSEKLKGLDKVAQRVVDDNPNAEGFQVIIAPVYPAKFAAIEERHTQKIVMNNNFVGHDGKPVGLFGRGIQGPSEEKPVAKGECDLCGSKTHLLKDCVMRAYKGHVSGCPLCNNCRHGVESCDKFKAMTLQEQVQVLVQDRKDRPPLNTSKPWWRYLHEFCTPEEFVPGVIAGFPWSPEFCRNKGPKGMKKIQEDYDANSEGYAFDVDEKTASFDKVYETYWQPNDMAWPAIFGPCIKSEGADERVVKVERND</sequence>
<feature type="compositionally biased region" description="Polar residues" evidence="1">
    <location>
        <begin position="144"/>
        <end position="153"/>
    </location>
</feature>
<dbReference type="EMBL" id="JAAOAR010000956">
    <property type="protein sequence ID" value="KAF5572308.1"/>
    <property type="molecule type" value="Genomic_DNA"/>
</dbReference>
<protein>
    <submittedName>
        <fullName evidence="2">Uncharacterized protein</fullName>
    </submittedName>
</protein>